<feature type="region of interest" description="Disordered" evidence="1">
    <location>
        <begin position="289"/>
        <end position="317"/>
    </location>
</feature>
<organism evidence="3 4">
    <name type="scientific">Candidatus Phycosocius bacilliformis</name>
    <dbReference type="NCBI Taxonomy" id="1445552"/>
    <lineage>
        <taxon>Bacteria</taxon>
        <taxon>Pseudomonadati</taxon>
        <taxon>Pseudomonadota</taxon>
        <taxon>Alphaproteobacteria</taxon>
        <taxon>Caulobacterales</taxon>
        <taxon>Caulobacterales incertae sedis</taxon>
        <taxon>Candidatus Phycosocius</taxon>
    </lineage>
</organism>
<feature type="signal peptide" evidence="2">
    <location>
        <begin position="1"/>
        <end position="20"/>
    </location>
</feature>
<proteinExistence type="predicted"/>
<reference evidence="3 4" key="1">
    <citation type="journal article" date="2018" name="Genome Announc.">
        <title>Draft Genome Sequence of "Candidatus Phycosocius bacilliformis," an Alphaproteobacterial Ectosymbiont of the Hydrocarbon-Producing Green Alga Botryococcus braunii.</title>
        <authorList>
            <person name="Tanabe Y."/>
            <person name="Yamaguchi H."/>
            <person name="Watanabe M.M."/>
        </authorList>
    </citation>
    <scope>NUCLEOTIDE SEQUENCE [LARGE SCALE GENOMIC DNA]</scope>
    <source>
        <strain evidence="3 4">BOTRYCO-2</strain>
    </source>
</reference>
<protein>
    <submittedName>
        <fullName evidence="3">Uncharacterized protein</fullName>
    </submittedName>
</protein>
<dbReference type="Proteomes" id="UP000245086">
    <property type="component" value="Unassembled WGS sequence"/>
</dbReference>
<keyword evidence="4" id="KW-1185">Reference proteome</keyword>
<name>A0A2P2E8G1_9PROT</name>
<comment type="caution">
    <text evidence="3">The sequence shown here is derived from an EMBL/GenBank/DDBJ whole genome shotgun (WGS) entry which is preliminary data.</text>
</comment>
<dbReference type="OrthoDB" id="9828141at2"/>
<gene>
    <name evidence="3" type="ORF">PbB2_01010</name>
</gene>
<evidence type="ECO:0000313" key="4">
    <source>
        <dbReference type="Proteomes" id="UP000245086"/>
    </source>
</evidence>
<evidence type="ECO:0000256" key="1">
    <source>
        <dbReference type="SAM" id="MobiDB-lite"/>
    </source>
</evidence>
<sequence length="317" mass="33992">MKLMKTTALAAAAIGLVAVAGTQMGTSTAKAQSAESAPAAASSIPEHKGTFSSGKLDTVTYTPACPAFVFDFDAAAIQESNSRAFVESEKRRFENIRDKWDAYEDCLMENGSRDIDRLRVYLGDYLSSMANDEAKAFNAMNGAATANIERIGKLPAPKASKKKGETASEAAAPTFAAWTAPTGRFVGTLTASGDTFTYQTSCPSALGSLTEEAFNTETTRNGFNAKLDELRATPDRINQVRACRQENVGQDYELIKTAVNQGVNAVFLPAKNDFERKFAAVRFQLNEHQKPGGLLAPPELPKPPAKKAPAPAPKKKK</sequence>
<dbReference type="AlphaFoldDB" id="A0A2P2E8G1"/>
<dbReference type="RefSeq" id="WP_108984194.1">
    <property type="nucleotide sequence ID" value="NZ_BFBR01000002.1"/>
</dbReference>
<evidence type="ECO:0000313" key="3">
    <source>
        <dbReference type="EMBL" id="GBF57345.1"/>
    </source>
</evidence>
<keyword evidence="2" id="KW-0732">Signal</keyword>
<accession>A0A2P2E8G1</accession>
<dbReference type="EMBL" id="BFBR01000002">
    <property type="protein sequence ID" value="GBF57345.1"/>
    <property type="molecule type" value="Genomic_DNA"/>
</dbReference>
<evidence type="ECO:0000256" key="2">
    <source>
        <dbReference type="SAM" id="SignalP"/>
    </source>
</evidence>
<feature type="chain" id="PRO_5015142802" evidence="2">
    <location>
        <begin position="21"/>
        <end position="317"/>
    </location>
</feature>